<evidence type="ECO:0000256" key="9">
    <source>
        <dbReference type="SAM" id="SignalP"/>
    </source>
</evidence>
<dbReference type="InterPro" id="IPR017853">
    <property type="entry name" value="GH"/>
</dbReference>
<keyword evidence="5 9" id="KW-0732">Signal</keyword>
<comment type="similarity">
    <text evidence="2 7">Belongs to the glycosyl hydrolase 17 family.</text>
</comment>
<dbReference type="InterPro" id="IPR000490">
    <property type="entry name" value="Glyco_hydro_17"/>
</dbReference>
<evidence type="ECO:0000256" key="6">
    <source>
        <dbReference type="ARBA" id="ARBA00022801"/>
    </source>
</evidence>
<dbReference type="GO" id="GO:0042973">
    <property type="term" value="F:glucan endo-1,3-beta-D-glucosidase activity"/>
    <property type="evidence" value="ECO:0007669"/>
    <property type="project" value="TreeGrafter"/>
</dbReference>
<dbReference type="GO" id="GO:0005576">
    <property type="term" value="C:extracellular region"/>
    <property type="evidence" value="ECO:0007669"/>
    <property type="project" value="TreeGrafter"/>
</dbReference>
<evidence type="ECO:0000313" key="11">
    <source>
        <dbReference type="Proteomes" id="UP001232148"/>
    </source>
</evidence>
<dbReference type="EMBL" id="MU842816">
    <property type="protein sequence ID" value="KAK2034124.1"/>
    <property type="molecule type" value="Genomic_DNA"/>
</dbReference>
<organism evidence="10 11">
    <name type="scientific">Colletotrichum zoysiae</name>
    <dbReference type="NCBI Taxonomy" id="1216348"/>
    <lineage>
        <taxon>Eukaryota</taxon>
        <taxon>Fungi</taxon>
        <taxon>Dikarya</taxon>
        <taxon>Ascomycota</taxon>
        <taxon>Pezizomycotina</taxon>
        <taxon>Sordariomycetes</taxon>
        <taxon>Hypocreomycetidae</taxon>
        <taxon>Glomerellales</taxon>
        <taxon>Glomerellaceae</taxon>
        <taxon>Colletotrichum</taxon>
        <taxon>Colletotrichum graminicola species complex</taxon>
    </lineage>
</organism>
<dbReference type="SUPFAM" id="SSF51445">
    <property type="entry name" value="(Trans)glycosidases"/>
    <property type="match status" value="1"/>
</dbReference>
<evidence type="ECO:0000256" key="8">
    <source>
        <dbReference type="SAM" id="MobiDB-lite"/>
    </source>
</evidence>
<dbReference type="AlphaFoldDB" id="A0AAD9M5I7"/>
<feature type="compositionally biased region" description="Gly residues" evidence="8">
    <location>
        <begin position="359"/>
        <end position="384"/>
    </location>
</feature>
<dbReference type="GO" id="GO:0071555">
    <property type="term" value="P:cell wall organization"/>
    <property type="evidence" value="ECO:0007669"/>
    <property type="project" value="TreeGrafter"/>
</dbReference>
<dbReference type="Pfam" id="PF00332">
    <property type="entry name" value="Glyco_hydro_17"/>
    <property type="match status" value="1"/>
</dbReference>
<feature type="region of interest" description="Disordered" evidence="8">
    <location>
        <begin position="319"/>
        <end position="399"/>
    </location>
</feature>
<keyword evidence="4" id="KW-0964">Secreted</keyword>
<feature type="compositionally biased region" description="Low complexity" evidence="8">
    <location>
        <begin position="319"/>
        <end position="358"/>
    </location>
</feature>
<dbReference type="Gene3D" id="3.20.20.80">
    <property type="entry name" value="Glycosidases"/>
    <property type="match status" value="1"/>
</dbReference>
<comment type="caution">
    <text evidence="10">The sequence shown here is derived from an EMBL/GenBank/DDBJ whole genome shotgun (WGS) entry which is preliminary data.</text>
</comment>
<evidence type="ECO:0000256" key="1">
    <source>
        <dbReference type="ARBA" id="ARBA00004191"/>
    </source>
</evidence>
<evidence type="ECO:0000256" key="3">
    <source>
        <dbReference type="ARBA" id="ARBA00022512"/>
    </source>
</evidence>
<protein>
    <submittedName>
        <fullName evidence="10">Glycoside hydrolase</fullName>
    </submittedName>
</protein>
<evidence type="ECO:0000256" key="5">
    <source>
        <dbReference type="ARBA" id="ARBA00022729"/>
    </source>
</evidence>
<dbReference type="PANTHER" id="PTHR16631">
    <property type="entry name" value="GLUCAN 1,3-BETA-GLUCOSIDASE"/>
    <property type="match status" value="1"/>
</dbReference>
<dbReference type="InterPro" id="IPR050732">
    <property type="entry name" value="Beta-glucan_modifiers"/>
</dbReference>
<keyword evidence="6 10" id="KW-0378">Hydrolase</keyword>
<feature type="signal peptide" evidence="9">
    <location>
        <begin position="1"/>
        <end position="19"/>
    </location>
</feature>
<dbReference type="GO" id="GO:0009986">
    <property type="term" value="C:cell surface"/>
    <property type="evidence" value="ECO:0007669"/>
    <property type="project" value="TreeGrafter"/>
</dbReference>
<dbReference type="PANTHER" id="PTHR16631:SF16">
    <property type="entry name" value="GPI-ANCHORED CELL WALL BETA-1,3-ENDOGLUCANASE EGLC"/>
    <property type="match status" value="1"/>
</dbReference>
<keyword evidence="3" id="KW-0134">Cell wall</keyword>
<gene>
    <name evidence="10" type="ORF">LX32DRAFT_634546</name>
</gene>
<dbReference type="Proteomes" id="UP001232148">
    <property type="component" value="Unassembled WGS sequence"/>
</dbReference>
<evidence type="ECO:0000313" key="10">
    <source>
        <dbReference type="EMBL" id="KAK2034124.1"/>
    </source>
</evidence>
<keyword evidence="11" id="KW-1185">Reference proteome</keyword>
<dbReference type="GO" id="GO:0009277">
    <property type="term" value="C:fungal-type cell wall"/>
    <property type="evidence" value="ECO:0007669"/>
    <property type="project" value="TreeGrafter"/>
</dbReference>
<dbReference type="GO" id="GO:0005975">
    <property type="term" value="P:carbohydrate metabolic process"/>
    <property type="evidence" value="ECO:0007669"/>
    <property type="project" value="InterPro"/>
</dbReference>
<evidence type="ECO:0000256" key="4">
    <source>
        <dbReference type="ARBA" id="ARBA00022525"/>
    </source>
</evidence>
<accession>A0AAD9M5I7</accession>
<reference evidence="10" key="1">
    <citation type="submission" date="2021-06" db="EMBL/GenBank/DDBJ databases">
        <title>Comparative genomics, transcriptomics and evolutionary studies reveal genomic signatures of adaptation to plant cell wall in hemibiotrophic fungi.</title>
        <authorList>
            <consortium name="DOE Joint Genome Institute"/>
            <person name="Baroncelli R."/>
            <person name="Diaz J.F."/>
            <person name="Benocci T."/>
            <person name="Peng M."/>
            <person name="Battaglia E."/>
            <person name="Haridas S."/>
            <person name="Andreopoulos W."/>
            <person name="Labutti K."/>
            <person name="Pangilinan J."/>
            <person name="Floch G.L."/>
            <person name="Makela M.R."/>
            <person name="Henrissat B."/>
            <person name="Grigoriev I.V."/>
            <person name="Crouch J.A."/>
            <person name="De Vries R.P."/>
            <person name="Sukno S.A."/>
            <person name="Thon M.R."/>
        </authorList>
    </citation>
    <scope>NUCLEOTIDE SEQUENCE</scope>
    <source>
        <strain evidence="10">MAFF235873</strain>
    </source>
</reference>
<feature type="chain" id="PRO_5042277843" evidence="9">
    <location>
        <begin position="20"/>
        <end position="422"/>
    </location>
</feature>
<sequence length="422" mass="43484">MKASTPLAALTALAATAEAQNWLGFNSGATKDDRSAKFKADFEAEFKTAQNLVGAPGDFNAVRLYTNIQAYSTDDPIQAFEAAIETNTHILLGVWTSGTDNIDKEISALKKAVTQYGTKLTDLIIGASIGSEDLYRNSVTGVENKSGVGADPKTIVGFINDFKTAFKDTPLSKVSIGHVDTWDVWGNATNKPVLDAIDWVGVDEYPYYENGKGNDIKNAGSLFDKAYAATVATAGGKPVWVTETGWPVTGENWDQAVPSPDNAKKYWDEVGCRKLFNKVPTFWYNLRDSNPDNSMKFAITKDLSTTPLFNLTCPTTFDTPTGTSSSASGTATAKPSSSSGASSGSNNDTVSTGSPSPSGGSGSGSGSGSSSGSGSGSSGSGSGSSSGASGSSPSTVASSGASLQLFATGTLAAVVGALALLY</sequence>
<evidence type="ECO:0000256" key="2">
    <source>
        <dbReference type="ARBA" id="ARBA00008773"/>
    </source>
</evidence>
<name>A0AAD9M5I7_9PEZI</name>
<evidence type="ECO:0000256" key="7">
    <source>
        <dbReference type="RuleBase" id="RU004335"/>
    </source>
</evidence>
<feature type="compositionally biased region" description="Low complexity" evidence="8">
    <location>
        <begin position="385"/>
        <end position="399"/>
    </location>
</feature>
<proteinExistence type="inferred from homology"/>
<comment type="subcellular location">
    <subcellularLocation>
        <location evidence="1">Secreted</location>
        <location evidence="1">Cell wall</location>
    </subcellularLocation>
</comment>